<protein>
    <submittedName>
        <fullName evidence="1">Uncharacterized protein</fullName>
    </submittedName>
</protein>
<accession>A0A117R9R9</accession>
<gene>
    <name evidence="1" type="ORF">AQJ66_30380</name>
</gene>
<reference evidence="1 2" key="1">
    <citation type="submission" date="2015-10" db="EMBL/GenBank/DDBJ databases">
        <title>Draft genome sequence of Streptomyces bungoensis DSM 41781, type strain for the species Streptomyces bungoensis.</title>
        <authorList>
            <person name="Ruckert C."/>
            <person name="Winkler A."/>
            <person name="Kalinowski J."/>
            <person name="Kampfer P."/>
            <person name="Glaeser S."/>
        </authorList>
    </citation>
    <scope>NUCLEOTIDE SEQUENCE [LARGE SCALE GENOMIC DNA]</scope>
    <source>
        <strain evidence="1 2">DSM 41781</strain>
    </source>
</reference>
<organism evidence="1 2">
    <name type="scientific">Streptomyces bungoensis</name>
    <dbReference type="NCBI Taxonomy" id="285568"/>
    <lineage>
        <taxon>Bacteria</taxon>
        <taxon>Bacillati</taxon>
        <taxon>Actinomycetota</taxon>
        <taxon>Actinomycetes</taxon>
        <taxon>Kitasatosporales</taxon>
        <taxon>Streptomycetaceae</taxon>
        <taxon>Streptomyces</taxon>
    </lineage>
</organism>
<dbReference type="EMBL" id="LMWX01000056">
    <property type="protein sequence ID" value="KUN78946.1"/>
    <property type="molecule type" value="Genomic_DNA"/>
</dbReference>
<dbReference type="STRING" id="285568.AQJ66_30380"/>
<proteinExistence type="predicted"/>
<dbReference type="AlphaFoldDB" id="A0A117R9R9"/>
<evidence type="ECO:0000313" key="2">
    <source>
        <dbReference type="Proteomes" id="UP000053024"/>
    </source>
</evidence>
<comment type="caution">
    <text evidence="1">The sequence shown here is derived from an EMBL/GenBank/DDBJ whole genome shotgun (WGS) entry which is preliminary data.</text>
</comment>
<evidence type="ECO:0000313" key="1">
    <source>
        <dbReference type="EMBL" id="KUN78946.1"/>
    </source>
</evidence>
<dbReference type="RefSeq" id="WP_061928323.1">
    <property type="nucleotide sequence ID" value="NZ_JBEYBH010000017.1"/>
</dbReference>
<name>A0A117R9R9_9ACTN</name>
<dbReference type="Proteomes" id="UP000053024">
    <property type="component" value="Unassembled WGS sequence"/>
</dbReference>
<dbReference type="OrthoDB" id="4338253at2"/>
<keyword evidence="2" id="KW-1185">Reference proteome</keyword>
<sequence length="92" mass="9821">MVRRTVRWGAALGLGGVWWWAVLRIALREDPGLIEGAVAIGGWGLSVLPVHCVPKGRAAGAVAAGRWGTAWRAEDAARAWRRRRSAAGPDPS</sequence>